<dbReference type="EMBL" id="CM041549">
    <property type="protein sequence ID" value="KAI3357757.1"/>
    <property type="molecule type" value="Genomic_DNA"/>
</dbReference>
<evidence type="ECO:0000313" key="1">
    <source>
        <dbReference type="EMBL" id="KAI3357757.1"/>
    </source>
</evidence>
<name>A0ACB8VS74_9TELE</name>
<protein>
    <submittedName>
        <fullName evidence="1">Uncharacterized protein</fullName>
    </submittedName>
</protein>
<organism evidence="1 2">
    <name type="scientific">Scortum barcoo</name>
    <name type="common">barcoo grunter</name>
    <dbReference type="NCBI Taxonomy" id="214431"/>
    <lineage>
        <taxon>Eukaryota</taxon>
        <taxon>Metazoa</taxon>
        <taxon>Chordata</taxon>
        <taxon>Craniata</taxon>
        <taxon>Vertebrata</taxon>
        <taxon>Euteleostomi</taxon>
        <taxon>Actinopterygii</taxon>
        <taxon>Neopterygii</taxon>
        <taxon>Teleostei</taxon>
        <taxon>Neoteleostei</taxon>
        <taxon>Acanthomorphata</taxon>
        <taxon>Eupercaria</taxon>
        <taxon>Centrarchiformes</taxon>
        <taxon>Terapontoidei</taxon>
        <taxon>Terapontidae</taxon>
        <taxon>Scortum</taxon>
    </lineage>
</organism>
<dbReference type="Proteomes" id="UP000831701">
    <property type="component" value="Chromosome 19"/>
</dbReference>
<comment type="caution">
    <text evidence="1">The sequence shown here is derived from an EMBL/GenBank/DDBJ whole genome shotgun (WGS) entry which is preliminary data.</text>
</comment>
<accession>A0ACB8VS74</accession>
<keyword evidence="2" id="KW-1185">Reference proteome</keyword>
<sequence>MKPVFVLLVSTAWTLTGAQHYYQGLMDYLENRLLAIEDRMQLWHDQSHRYHTEMQDFKKLTTEAVDGLRREHHSLFKDLEGAAARVDRAEREMDYVEMQTSPRACANMADKVVEQGAWGLEESRGEEEEEEEEGDWEELQSRVSDCVEIISGIRSVKILKRVGSPKGMWTRDPRSSKIYVFNGTSGDSVYQFNSVRDFSRSAGVTGSRQIRLPSDWSGPGGAVYNGYLYYIKQEADTDVQVVKYDLLSGTVTDSAMFPVESHATVYKLNPETVADLAADAEGLWVLYAISDSDPNIHLAKMDPTTLDIEQIWDTRCPRESAEAAFVVCGTAYVVYNTRLASRSRVQCVFDVNDMVISEEAPLLYFPRRYGSHASLKYNPEEKQLYGWDDGYQIIYRLTMKRKLLA</sequence>
<reference evidence="1" key="1">
    <citation type="submission" date="2022-04" db="EMBL/GenBank/DDBJ databases">
        <title>Jade perch genome.</title>
        <authorList>
            <person name="Chao B."/>
        </authorList>
    </citation>
    <scope>NUCLEOTIDE SEQUENCE</scope>
    <source>
        <strain evidence="1">CB-2022</strain>
    </source>
</reference>
<proteinExistence type="predicted"/>
<gene>
    <name evidence="1" type="ORF">L3Q82_016164</name>
</gene>
<evidence type="ECO:0000313" key="2">
    <source>
        <dbReference type="Proteomes" id="UP000831701"/>
    </source>
</evidence>